<dbReference type="AlphaFoldDB" id="X1GLV8"/>
<sequence>VIKFGKRIGIVSLVYLPLYFTFFSLLFLNLHELQVMMVYLNLIIESLLLGVVFKEVYDLLFITEAERKFELEKNRKLYLEP</sequence>
<keyword evidence="1" id="KW-1133">Transmembrane helix</keyword>
<comment type="caution">
    <text evidence="2">The sequence shown here is derived from an EMBL/GenBank/DDBJ whole genome shotgun (WGS) entry which is preliminary data.</text>
</comment>
<proteinExistence type="predicted"/>
<feature type="transmembrane region" description="Helical" evidence="1">
    <location>
        <begin position="12"/>
        <end position="30"/>
    </location>
</feature>
<feature type="transmembrane region" description="Helical" evidence="1">
    <location>
        <begin position="36"/>
        <end position="53"/>
    </location>
</feature>
<evidence type="ECO:0000313" key="2">
    <source>
        <dbReference type="EMBL" id="GAH58896.1"/>
    </source>
</evidence>
<keyword evidence="1" id="KW-0812">Transmembrane</keyword>
<feature type="non-terminal residue" evidence="2">
    <location>
        <position position="1"/>
    </location>
</feature>
<evidence type="ECO:0000256" key="1">
    <source>
        <dbReference type="SAM" id="Phobius"/>
    </source>
</evidence>
<reference evidence="2" key="1">
    <citation type="journal article" date="2014" name="Front. Microbiol.">
        <title>High frequency of phylogenetically diverse reductive dehalogenase-homologous genes in deep subseafloor sedimentary metagenomes.</title>
        <authorList>
            <person name="Kawai M."/>
            <person name="Futagami T."/>
            <person name="Toyoda A."/>
            <person name="Takaki Y."/>
            <person name="Nishi S."/>
            <person name="Hori S."/>
            <person name="Arai W."/>
            <person name="Tsubouchi T."/>
            <person name="Morono Y."/>
            <person name="Uchiyama I."/>
            <person name="Ito T."/>
            <person name="Fujiyama A."/>
            <person name="Inagaki F."/>
            <person name="Takami H."/>
        </authorList>
    </citation>
    <scope>NUCLEOTIDE SEQUENCE</scope>
    <source>
        <strain evidence="2">Expedition CK06-06</strain>
    </source>
</reference>
<protein>
    <submittedName>
        <fullName evidence="2">Uncharacterized protein</fullName>
    </submittedName>
</protein>
<gene>
    <name evidence="2" type="ORF">S03H2_40723</name>
</gene>
<keyword evidence="1" id="KW-0472">Membrane</keyword>
<accession>X1GLV8</accession>
<name>X1GLV8_9ZZZZ</name>
<organism evidence="2">
    <name type="scientific">marine sediment metagenome</name>
    <dbReference type="NCBI Taxonomy" id="412755"/>
    <lineage>
        <taxon>unclassified sequences</taxon>
        <taxon>metagenomes</taxon>
        <taxon>ecological metagenomes</taxon>
    </lineage>
</organism>
<dbReference type="EMBL" id="BARU01025265">
    <property type="protein sequence ID" value="GAH58896.1"/>
    <property type="molecule type" value="Genomic_DNA"/>
</dbReference>